<name>A0A2X4X128_LEDLE</name>
<gene>
    <name evidence="1" type="ORF">NCTC4824_04220</name>
</gene>
<organism evidence="1 2">
    <name type="scientific">Lederbergia lenta</name>
    <name type="common">Bacillus lentus</name>
    <dbReference type="NCBI Taxonomy" id="1467"/>
    <lineage>
        <taxon>Bacteria</taxon>
        <taxon>Bacillati</taxon>
        <taxon>Bacillota</taxon>
        <taxon>Bacilli</taxon>
        <taxon>Bacillales</taxon>
        <taxon>Bacillaceae</taxon>
        <taxon>Lederbergia</taxon>
    </lineage>
</organism>
<dbReference type="AlphaFoldDB" id="A0A2X4X128"/>
<sequence length="54" mass="6636">MQDWKILLILVIQFMKRIKDRLLDESEQGICFFENYDYSYNSRLLNESRQSICQ</sequence>
<dbReference type="EMBL" id="LS483476">
    <property type="protein sequence ID" value="SQI63660.1"/>
    <property type="molecule type" value="Genomic_DNA"/>
</dbReference>
<proteinExistence type="predicted"/>
<accession>A0A2X4X128</accession>
<dbReference type="Proteomes" id="UP000249134">
    <property type="component" value="Chromosome 1"/>
</dbReference>
<keyword evidence="2" id="KW-1185">Reference proteome</keyword>
<evidence type="ECO:0000313" key="2">
    <source>
        <dbReference type="Proteomes" id="UP000249134"/>
    </source>
</evidence>
<dbReference type="KEGG" id="blen:NCTC4824_04220"/>
<evidence type="ECO:0000313" key="1">
    <source>
        <dbReference type="EMBL" id="SQI63660.1"/>
    </source>
</evidence>
<reference evidence="1 2" key="1">
    <citation type="submission" date="2018-06" db="EMBL/GenBank/DDBJ databases">
        <authorList>
            <consortium name="Pathogen Informatics"/>
            <person name="Doyle S."/>
        </authorList>
    </citation>
    <scope>NUCLEOTIDE SEQUENCE [LARGE SCALE GENOMIC DNA]</scope>
    <source>
        <strain evidence="1 2">NCTC4824</strain>
    </source>
</reference>
<protein>
    <submittedName>
        <fullName evidence="1">Uncharacterized protein</fullName>
    </submittedName>
</protein>